<sequence length="172" mass="16881">MTDLQHVVATVREACAAAACSCALLDPAGERLVFVAADGAGATAVVGLELPVGRGLAGWAVLTGQSIAVADVSADRRFDRAAAESTAYVPTTVLASPLLRPDGGVAGVLEVLDPEGPPRLALVDLVAGLVAGATTSPVTGALARAAAAVSAAGPAASRLAVRLLDAVVEDHG</sequence>
<dbReference type="SUPFAM" id="SSF55781">
    <property type="entry name" value="GAF domain-like"/>
    <property type="match status" value="1"/>
</dbReference>
<dbReference type="RefSeq" id="WP_300954652.1">
    <property type="nucleotide sequence ID" value="NZ_JAUHJQ010000013.1"/>
</dbReference>
<gene>
    <name evidence="2" type="ORF">QWY28_20625</name>
</gene>
<feature type="domain" description="GAF" evidence="1">
    <location>
        <begin position="2"/>
        <end position="150"/>
    </location>
</feature>
<organism evidence="2 3">
    <name type="scientific">Nocardioides oceani</name>
    <dbReference type="NCBI Taxonomy" id="3058369"/>
    <lineage>
        <taxon>Bacteria</taxon>
        <taxon>Bacillati</taxon>
        <taxon>Actinomycetota</taxon>
        <taxon>Actinomycetes</taxon>
        <taxon>Propionibacteriales</taxon>
        <taxon>Nocardioidaceae</taxon>
        <taxon>Nocardioides</taxon>
    </lineage>
</organism>
<reference evidence="2" key="1">
    <citation type="submission" date="2023-06" db="EMBL/GenBank/DDBJ databases">
        <title>Draft genome sequence of Nocardioides sp. SOB77.</title>
        <authorList>
            <person name="Zhang G."/>
        </authorList>
    </citation>
    <scope>NUCLEOTIDE SEQUENCE</scope>
    <source>
        <strain evidence="2">SOB77</strain>
    </source>
</reference>
<dbReference type="EMBL" id="JAUHJQ010000013">
    <property type="protein sequence ID" value="MDN4175383.1"/>
    <property type="molecule type" value="Genomic_DNA"/>
</dbReference>
<dbReference type="Gene3D" id="3.30.450.40">
    <property type="match status" value="1"/>
</dbReference>
<dbReference type="InterPro" id="IPR029016">
    <property type="entry name" value="GAF-like_dom_sf"/>
</dbReference>
<dbReference type="Proteomes" id="UP001168620">
    <property type="component" value="Unassembled WGS sequence"/>
</dbReference>
<accession>A0ABT8FL27</accession>
<evidence type="ECO:0000259" key="1">
    <source>
        <dbReference type="SMART" id="SM00065"/>
    </source>
</evidence>
<dbReference type="Pfam" id="PF01590">
    <property type="entry name" value="GAF"/>
    <property type="match status" value="1"/>
</dbReference>
<dbReference type="InterPro" id="IPR003018">
    <property type="entry name" value="GAF"/>
</dbReference>
<keyword evidence="3" id="KW-1185">Reference proteome</keyword>
<proteinExistence type="predicted"/>
<dbReference type="SMART" id="SM00065">
    <property type="entry name" value="GAF"/>
    <property type="match status" value="1"/>
</dbReference>
<comment type="caution">
    <text evidence="2">The sequence shown here is derived from an EMBL/GenBank/DDBJ whole genome shotgun (WGS) entry which is preliminary data.</text>
</comment>
<evidence type="ECO:0000313" key="3">
    <source>
        <dbReference type="Proteomes" id="UP001168620"/>
    </source>
</evidence>
<name>A0ABT8FL27_9ACTN</name>
<evidence type="ECO:0000313" key="2">
    <source>
        <dbReference type="EMBL" id="MDN4175383.1"/>
    </source>
</evidence>
<protein>
    <submittedName>
        <fullName evidence="2">GAF domain-containing protein</fullName>
    </submittedName>
</protein>